<dbReference type="InterPro" id="IPR050267">
    <property type="entry name" value="Anti-sigma-factor_SerPK"/>
</dbReference>
<dbReference type="InterPro" id="IPR036890">
    <property type="entry name" value="HATPase_C_sf"/>
</dbReference>
<evidence type="ECO:0000259" key="2">
    <source>
        <dbReference type="Pfam" id="PF13581"/>
    </source>
</evidence>
<dbReference type="GO" id="GO:0005524">
    <property type="term" value="F:ATP binding"/>
    <property type="evidence" value="ECO:0007669"/>
    <property type="project" value="UniProtKB-KW"/>
</dbReference>
<feature type="domain" description="Histidine kinase/HSP90-like ATPase" evidence="2">
    <location>
        <begin position="65"/>
        <end position="182"/>
    </location>
</feature>
<dbReference type="EMBL" id="RJMB01000015">
    <property type="protein sequence ID" value="RNL83591.1"/>
    <property type="molecule type" value="Genomic_DNA"/>
</dbReference>
<keyword evidence="1" id="KW-0723">Serine/threonine-protein kinase</keyword>
<keyword evidence="1" id="KW-0418">Kinase</keyword>
<proteinExistence type="predicted"/>
<dbReference type="AlphaFoldDB" id="A0A3N0E6W1"/>
<keyword evidence="3" id="KW-0067">ATP-binding</keyword>
<comment type="caution">
    <text evidence="3">The sequence shown here is derived from an EMBL/GenBank/DDBJ whole genome shotgun (WGS) entry which is preliminary data.</text>
</comment>
<protein>
    <submittedName>
        <fullName evidence="3">ATP-binding protein</fullName>
    </submittedName>
</protein>
<name>A0A3N0E6W1_9ACTN</name>
<dbReference type="InterPro" id="IPR003594">
    <property type="entry name" value="HATPase_dom"/>
</dbReference>
<evidence type="ECO:0000313" key="3">
    <source>
        <dbReference type="EMBL" id="RNL83591.1"/>
    </source>
</evidence>
<organism evidence="3 4">
    <name type="scientific">Halostreptopolyspora alba</name>
    <dbReference type="NCBI Taxonomy" id="2487137"/>
    <lineage>
        <taxon>Bacteria</taxon>
        <taxon>Bacillati</taxon>
        <taxon>Actinomycetota</taxon>
        <taxon>Actinomycetes</taxon>
        <taxon>Streptosporangiales</taxon>
        <taxon>Nocardiopsidaceae</taxon>
        <taxon>Halostreptopolyspora</taxon>
    </lineage>
</organism>
<dbReference type="GO" id="GO:0004674">
    <property type="term" value="F:protein serine/threonine kinase activity"/>
    <property type="evidence" value="ECO:0007669"/>
    <property type="project" value="UniProtKB-KW"/>
</dbReference>
<dbReference type="SUPFAM" id="SSF55874">
    <property type="entry name" value="ATPase domain of HSP90 chaperone/DNA topoisomerase II/histidine kinase"/>
    <property type="match status" value="1"/>
</dbReference>
<gene>
    <name evidence="3" type="ORF">EFW17_15155</name>
</gene>
<evidence type="ECO:0000256" key="1">
    <source>
        <dbReference type="ARBA" id="ARBA00022527"/>
    </source>
</evidence>
<keyword evidence="1" id="KW-0808">Transferase</keyword>
<accession>A0A3N0E6W1</accession>
<dbReference type="Gene3D" id="3.30.565.10">
    <property type="entry name" value="Histidine kinase-like ATPase, C-terminal domain"/>
    <property type="match status" value="1"/>
</dbReference>
<dbReference type="PANTHER" id="PTHR35526">
    <property type="entry name" value="ANTI-SIGMA-F FACTOR RSBW-RELATED"/>
    <property type="match status" value="1"/>
</dbReference>
<dbReference type="OrthoDB" id="3867457at2"/>
<dbReference type="PANTHER" id="PTHR35526:SF3">
    <property type="entry name" value="ANTI-SIGMA-F FACTOR RSBW"/>
    <property type="match status" value="1"/>
</dbReference>
<sequence length="190" mass="20326">MSAGSVSWGVDDPYTSAGAGRVMSVIKPNETPGAWWGLTPVPLPIGHRFLGRNVAAHGLGFHAVSVKSARDFAHTVLGDWGVPDTAGLLNEVRLIVSELVTNACRHAAPDPLTPETEWSIQLGLHRDGSHLTCMVFDPSRRVPQLGDHAGLEEGGRGLQLIESFSSDWGWQSLGGQGKVVWAALAMFERA</sequence>
<keyword evidence="4" id="KW-1185">Reference proteome</keyword>
<dbReference type="Pfam" id="PF13581">
    <property type="entry name" value="HATPase_c_2"/>
    <property type="match status" value="1"/>
</dbReference>
<reference evidence="3 4" key="1">
    <citation type="submission" date="2018-11" db="EMBL/GenBank/DDBJ databases">
        <title>The genome draft of YIM 96095.</title>
        <authorList>
            <person name="Tang S.-K."/>
            <person name="Chunyu W.-X."/>
            <person name="Feng Y.-Z."/>
        </authorList>
    </citation>
    <scope>NUCLEOTIDE SEQUENCE [LARGE SCALE GENOMIC DNA]</scope>
    <source>
        <strain evidence="3 4">YIM 96095</strain>
    </source>
</reference>
<dbReference type="CDD" id="cd16936">
    <property type="entry name" value="HATPase_RsbW-like"/>
    <property type="match status" value="1"/>
</dbReference>
<dbReference type="Proteomes" id="UP000269198">
    <property type="component" value="Unassembled WGS sequence"/>
</dbReference>
<keyword evidence="3" id="KW-0547">Nucleotide-binding</keyword>
<evidence type="ECO:0000313" key="4">
    <source>
        <dbReference type="Proteomes" id="UP000269198"/>
    </source>
</evidence>